<keyword evidence="3" id="KW-0489">Methyltransferase</keyword>
<dbReference type="CDD" id="cd02440">
    <property type="entry name" value="AdoMet_MTases"/>
    <property type="match status" value="1"/>
</dbReference>
<name>A0A1H8KZV0_9BACL</name>
<evidence type="ECO:0000313" key="2">
    <source>
        <dbReference type="EMBL" id="QWU17490.1"/>
    </source>
</evidence>
<dbReference type="InterPro" id="IPR029063">
    <property type="entry name" value="SAM-dependent_MTases_sf"/>
</dbReference>
<keyword evidence="3" id="KW-0830">Ubiquinone</keyword>
<dbReference type="Proteomes" id="UP000683429">
    <property type="component" value="Chromosome"/>
</dbReference>
<sequence length="282" mass="31367">MDKYISAEHKILDLGAGTGIYSFYYADKGSSIISTDLTPKHVEIIQSKIESGGYTDMTAEAADATDLSGFEPGSFDAVFCLGPMYHLRERADQRKCISECLRVLKPGGILAVAYINKFFMFPYLVKGDSRFLTSRWMAKFLEEGRISSADEDCFWTYAYFHTPEEIEQLLGDHGADKLEHAATDGIGVIMRDTVNGFSEEQFDSSISSKNMLRAVHSWHQQSRSVCGTEIAANFRAIVEKDRSFVNADEACLCVFIRIFPATSEADLVRGEDGGPANRADRL</sequence>
<reference evidence="2 5" key="2">
    <citation type="submission" date="2021-06" db="EMBL/GenBank/DDBJ databases">
        <title>Whole genome sequence of Paenibacillus sophorae DSM23020 for comparative genomics.</title>
        <authorList>
            <person name="Kim M.-J."/>
            <person name="Lee G."/>
            <person name="Shin J.-H."/>
        </authorList>
    </citation>
    <scope>NUCLEOTIDE SEQUENCE [LARGE SCALE GENOMIC DNA]</scope>
    <source>
        <strain evidence="2 5">DSM 23020</strain>
    </source>
</reference>
<proteinExistence type="predicted"/>
<dbReference type="GO" id="GO:0032259">
    <property type="term" value="P:methylation"/>
    <property type="evidence" value="ECO:0007669"/>
    <property type="project" value="UniProtKB-KW"/>
</dbReference>
<dbReference type="GO" id="GO:0008168">
    <property type="term" value="F:methyltransferase activity"/>
    <property type="evidence" value="ECO:0007669"/>
    <property type="project" value="UniProtKB-KW"/>
</dbReference>
<dbReference type="OrthoDB" id="9810615at2"/>
<accession>A0A1H8KZV0</accession>
<keyword evidence="5" id="KW-1185">Reference proteome</keyword>
<dbReference type="STRING" id="1333845.SAMN04487895_104104"/>
<dbReference type="AlphaFoldDB" id="A0A1H8KZV0"/>
<evidence type="ECO:0000259" key="1">
    <source>
        <dbReference type="Pfam" id="PF13649"/>
    </source>
</evidence>
<dbReference type="RefSeq" id="WP_036602550.1">
    <property type="nucleotide sequence ID" value="NZ_CP076607.1"/>
</dbReference>
<organism evidence="3 4">
    <name type="scientific">Paenibacillus sophorae</name>
    <dbReference type="NCBI Taxonomy" id="1333845"/>
    <lineage>
        <taxon>Bacteria</taxon>
        <taxon>Bacillati</taxon>
        <taxon>Bacillota</taxon>
        <taxon>Bacilli</taxon>
        <taxon>Bacillales</taxon>
        <taxon>Paenibacillaceae</taxon>
        <taxon>Paenibacillus</taxon>
    </lineage>
</organism>
<keyword evidence="3" id="KW-0808">Transferase</keyword>
<feature type="domain" description="Methyltransferase" evidence="1">
    <location>
        <begin position="11"/>
        <end position="108"/>
    </location>
</feature>
<reference evidence="3 4" key="1">
    <citation type="submission" date="2016-10" db="EMBL/GenBank/DDBJ databases">
        <authorList>
            <person name="de Groot N.N."/>
        </authorList>
    </citation>
    <scope>NUCLEOTIDE SEQUENCE [LARGE SCALE GENOMIC DNA]</scope>
    <source>
        <strain evidence="3 4">CGMCC 1.10238</strain>
    </source>
</reference>
<dbReference type="Pfam" id="PF13649">
    <property type="entry name" value="Methyltransf_25"/>
    <property type="match status" value="1"/>
</dbReference>
<dbReference type="SUPFAM" id="SSF53335">
    <property type="entry name" value="S-adenosyl-L-methionine-dependent methyltransferases"/>
    <property type="match status" value="1"/>
</dbReference>
<dbReference type="PANTHER" id="PTHR43591">
    <property type="entry name" value="METHYLTRANSFERASE"/>
    <property type="match status" value="1"/>
</dbReference>
<dbReference type="EMBL" id="CP076607">
    <property type="protein sequence ID" value="QWU17490.1"/>
    <property type="molecule type" value="Genomic_DNA"/>
</dbReference>
<gene>
    <name evidence="2" type="ORF">KP014_10265</name>
    <name evidence="3" type="ORF">SAMN04487895_104104</name>
</gene>
<dbReference type="Gene3D" id="3.40.50.150">
    <property type="entry name" value="Vaccinia Virus protein VP39"/>
    <property type="match status" value="1"/>
</dbReference>
<evidence type="ECO:0000313" key="4">
    <source>
        <dbReference type="Proteomes" id="UP000198809"/>
    </source>
</evidence>
<evidence type="ECO:0000313" key="3">
    <source>
        <dbReference type="EMBL" id="SEN98371.1"/>
    </source>
</evidence>
<protein>
    <submittedName>
        <fullName evidence="2">Class I SAM-dependent methyltransferase</fullName>
    </submittedName>
    <submittedName>
        <fullName evidence="3">Ubiquinone/menaquinone biosynthesis C-methylase UbiE</fullName>
    </submittedName>
</protein>
<evidence type="ECO:0000313" key="5">
    <source>
        <dbReference type="Proteomes" id="UP000683429"/>
    </source>
</evidence>
<dbReference type="InterPro" id="IPR041698">
    <property type="entry name" value="Methyltransf_25"/>
</dbReference>
<dbReference type="EMBL" id="FODH01000004">
    <property type="protein sequence ID" value="SEN98371.1"/>
    <property type="molecule type" value="Genomic_DNA"/>
</dbReference>
<dbReference type="Proteomes" id="UP000198809">
    <property type="component" value="Unassembled WGS sequence"/>
</dbReference>